<name>A0A3E0U3S1_9GAMM</name>
<proteinExistence type="predicted"/>
<dbReference type="EMBL" id="QUOT01000001">
    <property type="protein sequence ID" value="REL31631.1"/>
    <property type="molecule type" value="Genomic_DNA"/>
</dbReference>
<dbReference type="Pfam" id="PF13590">
    <property type="entry name" value="DUF4136"/>
    <property type="match status" value="1"/>
</dbReference>
<sequence length="193" mass="21237">MNKLCYPLILFCTLLVSACVQTVQPADKDQAKQSQLAISSVRDMPISYAKGAKFSLSPKFINASFSQAEQASIYESYSKAVNQALLAAGYQPSNNQPSNNQQAEFTVVFGLALQQDLPDSKISEEFGVLPGLSSAERLEKGSFLIYIEDNITNQRIWRGAVQGFVHQDFSPAQREQRAVTVVNSVLSSFLSMK</sequence>
<dbReference type="Proteomes" id="UP000256899">
    <property type="component" value="Unassembled WGS sequence"/>
</dbReference>
<keyword evidence="1" id="KW-0732">Signal</keyword>
<gene>
    <name evidence="3" type="ORF">DXX94_13385</name>
</gene>
<feature type="domain" description="DUF4136" evidence="2">
    <location>
        <begin position="66"/>
        <end position="189"/>
    </location>
</feature>
<reference evidence="4" key="1">
    <citation type="submission" date="2018-08" db="EMBL/GenBank/DDBJ databases">
        <title>Thalassotalea euphylliae genome.</title>
        <authorList>
            <person name="Summers S."/>
            <person name="Rice S.A."/>
            <person name="Freckelton M.L."/>
            <person name="Nedved B.T."/>
            <person name="Hadfield M.G."/>
        </authorList>
    </citation>
    <scope>NUCLEOTIDE SEQUENCE [LARGE SCALE GENOMIC DNA]</scope>
    <source>
        <strain evidence="4">H3</strain>
    </source>
</reference>
<evidence type="ECO:0000313" key="4">
    <source>
        <dbReference type="Proteomes" id="UP000256899"/>
    </source>
</evidence>
<accession>A0A3E0U3S1</accession>
<feature type="chain" id="PRO_5017537388" evidence="1">
    <location>
        <begin position="19"/>
        <end position="193"/>
    </location>
</feature>
<feature type="signal peptide" evidence="1">
    <location>
        <begin position="1"/>
        <end position="18"/>
    </location>
</feature>
<evidence type="ECO:0000313" key="3">
    <source>
        <dbReference type="EMBL" id="REL31631.1"/>
    </source>
</evidence>
<keyword evidence="4" id="KW-1185">Reference proteome</keyword>
<dbReference type="PROSITE" id="PS51257">
    <property type="entry name" value="PROKAR_LIPOPROTEIN"/>
    <property type="match status" value="1"/>
</dbReference>
<evidence type="ECO:0000259" key="2">
    <source>
        <dbReference type="Pfam" id="PF13590"/>
    </source>
</evidence>
<organism evidence="3 4">
    <name type="scientific">Thalassotalea euphylliae</name>
    <dbReference type="NCBI Taxonomy" id="1655234"/>
    <lineage>
        <taxon>Bacteria</taxon>
        <taxon>Pseudomonadati</taxon>
        <taxon>Pseudomonadota</taxon>
        <taxon>Gammaproteobacteria</taxon>
        <taxon>Alteromonadales</taxon>
        <taxon>Colwelliaceae</taxon>
        <taxon>Thalassotalea</taxon>
    </lineage>
</organism>
<dbReference type="InterPro" id="IPR025411">
    <property type="entry name" value="DUF4136"/>
</dbReference>
<evidence type="ECO:0000256" key="1">
    <source>
        <dbReference type="SAM" id="SignalP"/>
    </source>
</evidence>
<comment type="caution">
    <text evidence="3">The sequence shown here is derived from an EMBL/GenBank/DDBJ whole genome shotgun (WGS) entry which is preliminary data.</text>
</comment>
<dbReference type="AlphaFoldDB" id="A0A3E0U3S1"/>
<protein>
    <submittedName>
        <fullName evidence="3">DUF4136 domain-containing protein</fullName>
    </submittedName>
</protein>